<dbReference type="InterPro" id="IPR019888">
    <property type="entry name" value="Tscrpt_reg_AsnC-like"/>
</dbReference>
<organism evidence="6 7">
    <name type="scientific">Arthrobacter nitrophenolicus</name>
    <dbReference type="NCBI Taxonomy" id="683150"/>
    <lineage>
        <taxon>Bacteria</taxon>
        <taxon>Bacillati</taxon>
        <taxon>Actinomycetota</taxon>
        <taxon>Actinomycetes</taxon>
        <taxon>Micrococcales</taxon>
        <taxon>Micrococcaceae</taxon>
        <taxon>Arthrobacter</taxon>
    </lineage>
</organism>
<keyword evidence="2" id="KW-0238">DNA-binding</keyword>
<dbReference type="SUPFAM" id="SSF54909">
    <property type="entry name" value="Dimeric alpha+beta barrel"/>
    <property type="match status" value="2"/>
</dbReference>
<dbReference type="GO" id="GO:0043565">
    <property type="term" value="F:sequence-specific DNA binding"/>
    <property type="evidence" value="ECO:0007669"/>
    <property type="project" value="InterPro"/>
</dbReference>
<feature type="domain" description="Transcription regulator AsnC/Lrp ligand binding" evidence="4">
    <location>
        <begin position="71"/>
        <end position="138"/>
    </location>
</feature>
<sequence length="338" mass="37385">MPLVQETVFDELDLMLLNALQIQPRASWAALGRVLGVDPVTLGRRWERISDEGLAWVTGYSDAKLQAGAIVEVEAMPGKLMNLAEALLPDPEVATVDITAGSRDLVLSVIAPTSEALYRYVLERLERLDFVAKVYSHPISDVLAEASQWRLRALDTKQVETLRALKPEAGRVRRATEFDGAVAKELFHNGRATAKEIATSLGANPRKVRESIASQLSAGTIRLRTDVIRSASGWPVNAWYFLSLPAAQAERIARQLSRLDEIRSVVSIVGRYNIAMTVWMRTLKDISRLEAAIEAQLPGVRITDRSVVMRTTKLVGTLLDENGRRRGYSATHLQAANH</sequence>
<gene>
    <name evidence="6" type="ORF">E2R57_20660</name>
</gene>
<comment type="caution">
    <text evidence="6">The sequence shown here is derived from an EMBL/GenBank/DDBJ whole genome shotgun (WGS) entry which is preliminary data.</text>
</comment>
<dbReference type="Proteomes" id="UP000294621">
    <property type="component" value="Unassembled WGS sequence"/>
</dbReference>
<feature type="domain" description="HTH asnC-type" evidence="5">
    <location>
        <begin position="10"/>
        <end position="48"/>
    </location>
</feature>
<dbReference type="SMART" id="SM00344">
    <property type="entry name" value="HTH_ASNC"/>
    <property type="match status" value="1"/>
</dbReference>
<dbReference type="EMBL" id="SMZQ01000017">
    <property type="protein sequence ID" value="TDL32122.1"/>
    <property type="molecule type" value="Genomic_DNA"/>
</dbReference>
<dbReference type="InterPro" id="IPR036388">
    <property type="entry name" value="WH-like_DNA-bd_sf"/>
</dbReference>
<reference evidence="6 7" key="1">
    <citation type="submission" date="2019-03" db="EMBL/GenBank/DDBJ databases">
        <title>Genome Sequencing and Assembly of Various Microbes Isolated from Partially Reclaimed Soil and Acid Mine Drainage (AMD) Site.</title>
        <authorList>
            <person name="Steinbock B."/>
            <person name="Bechtold R."/>
            <person name="Sevigny J.L."/>
            <person name="Thomas D."/>
            <person name="Cuthill L.R."/>
            <person name="Aveiro Johannsen E.J."/>
            <person name="Thomas K."/>
            <person name="Ghosh A."/>
        </authorList>
    </citation>
    <scope>NUCLEOTIDE SEQUENCE [LARGE SCALE GENOMIC DNA]</scope>
    <source>
        <strain evidence="6 7">S-A1</strain>
    </source>
</reference>
<dbReference type="Pfam" id="PF13404">
    <property type="entry name" value="HTH_AsnC-type"/>
    <property type="match status" value="1"/>
</dbReference>
<dbReference type="PANTHER" id="PTHR30154">
    <property type="entry name" value="LEUCINE-RESPONSIVE REGULATORY PROTEIN"/>
    <property type="match status" value="1"/>
</dbReference>
<dbReference type="Gene3D" id="3.30.70.920">
    <property type="match status" value="2"/>
</dbReference>
<keyword evidence="3" id="KW-0804">Transcription</keyword>
<dbReference type="AlphaFoldDB" id="A0A4R5XMD7"/>
<evidence type="ECO:0000256" key="1">
    <source>
        <dbReference type="ARBA" id="ARBA00023015"/>
    </source>
</evidence>
<evidence type="ECO:0000256" key="2">
    <source>
        <dbReference type="ARBA" id="ARBA00023125"/>
    </source>
</evidence>
<dbReference type="PANTHER" id="PTHR30154:SF34">
    <property type="entry name" value="TRANSCRIPTIONAL REGULATOR AZLB"/>
    <property type="match status" value="1"/>
</dbReference>
<evidence type="ECO:0000259" key="4">
    <source>
        <dbReference type="Pfam" id="PF01037"/>
    </source>
</evidence>
<name>A0A4R5XMD7_9MICC</name>
<accession>A0A4R5XMD7</accession>
<dbReference type="OrthoDB" id="4050641at2"/>
<dbReference type="InterPro" id="IPR019887">
    <property type="entry name" value="Tscrpt_reg_AsnC/Lrp_C"/>
</dbReference>
<dbReference type="GO" id="GO:0043200">
    <property type="term" value="P:response to amino acid"/>
    <property type="evidence" value="ECO:0007669"/>
    <property type="project" value="TreeGrafter"/>
</dbReference>
<proteinExistence type="predicted"/>
<feature type="domain" description="Transcription regulator AsnC/Lrp ligand binding" evidence="4">
    <location>
        <begin position="248"/>
        <end position="311"/>
    </location>
</feature>
<evidence type="ECO:0000313" key="6">
    <source>
        <dbReference type="EMBL" id="TDL32122.1"/>
    </source>
</evidence>
<dbReference type="InterPro" id="IPR000485">
    <property type="entry name" value="AsnC-type_HTH_dom"/>
</dbReference>
<evidence type="ECO:0000256" key="3">
    <source>
        <dbReference type="ARBA" id="ARBA00023163"/>
    </source>
</evidence>
<dbReference type="SUPFAM" id="SSF46785">
    <property type="entry name" value="Winged helix' DNA-binding domain"/>
    <property type="match status" value="1"/>
</dbReference>
<dbReference type="Pfam" id="PF01037">
    <property type="entry name" value="AsnC_trans_reg"/>
    <property type="match status" value="2"/>
</dbReference>
<dbReference type="Gene3D" id="1.10.10.10">
    <property type="entry name" value="Winged helix-like DNA-binding domain superfamily/Winged helix DNA-binding domain"/>
    <property type="match status" value="1"/>
</dbReference>
<dbReference type="InterPro" id="IPR011008">
    <property type="entry name" value="Dimeric_a/b-barrel"/>
</dbReference>
<protein>
    <submittedName>
        <fullName evidence="6">Lrp/AsnC family transcriptional regulator</fullName>
    </submittedName>
</protein>
<dbReference type="InterPro" id="IPR036390">
    <property type="entry name" value="WH_DNA-bd_sf"/>
</dbReference>
<evidence type="ECO:0000259" key="5">
    <source>
        <dbReference type="Pfam" id="PF13404"/>
    </source>
</evidence>
<keyword evidence="1" id="KW-0805">Transcription regulation</keyword>
<dbReference type="GO" id="GO:0005829">
    <property type="term" value="C:cytosol"/>
    <property type="evidence" value="ECO:0007669"/>
    <property type="project" value="TreeGrafter"/>
</dbReference>
<evidence type="ECO:0000313" key="7">
    <source>
        <dbReference type="Proteomes" id="UP000294621"/>
    </source>
</evidence>